<name>A0A0A8XQM3_ARUDO</name>
<organism evidence="1">
    <name type="scientific">Arundo donax</name>
    <name type="common">Giant reed</name>
    <name type="synonym">Donax arundinaceus</name>
    <dbReference type="NCBI Taxonomy" id="35708"/>
    <lineage>
        <taxon>Eukaryota</taxon>
        <taxon>Viridiplantae</taxon>
        <taxon>Streptophyta</taxon>
        <taxon>Embryophyta</taxon>
        <taxon>Tracheophyta</taxon>
        <taxon>Spermatophyta</taxon>
        <taxon>Magnoliopsida</taxon>
        <taxon>Liliopsida</taxon>
        <taxon>Poales</taxon>
        <taxon>Poaceae</taxon>
        <taxon>PACMAD clade</taxon>
        <taxon>Arundinoideae</taxon>
        <taxon>Arundineae</taxon>
        <taxon>Arundo</taxon>
    </lineage>
</organism>
<protein>
    <submittedName>
        <fullName evidence="1">Uncharacterized protein</fullName>
    </submittedName>
</protein>
<sequence>MSQHNGVGEVVGRRVVPQEALCGVFLACPEQDVEDDVAGEGIGAEAPEGHLAEQLKHEWVKAPTPVEPEQ</sequence>
<accession>A0A0A8XQM3</accession>
<reference evidence="1" key="2">
    <citation type="journal article" date="2015" name="Data Brief">
        <title>Shoot transcriptome of the giant reed, Arundo donax.</title>
        <authorList>
            <person name="Barrero R.A."/>
            <person name="Guerrero F.D."/>
            <person name="Moolhuijzen P."/>
            <person name="Goolsby J.A."/>
            <person name="Tidwell J."/>
            <person name="Bellgard S.E."/>
            <person name="Bellgard M.I."/>
        </authorList>
    </citation>
    <scope>NUCLEOTIDE SEQUENCE</scope>
    <source>
        <tissue evidence="1">Shoot tissue taken approximately 20 cm above the soil surface</tissue>
    </source>
</reference>
<proteinExistence type="predicted"/>
<reference evidence="1" key="1">
    <citation type="submission" date="2014-09" db="EMBL/GenBank/DDBJ databases">
        <authorList>
            <person name="Magalhaes I.L.F."/>
            <person name="Oliveira U."/>
            <person name="Santos F.R."/>
            <person name="Vidigal T.H.D.A."/>
            <person name="Brescovit A.D."/>
            <person name="Santos A.J."/>
        </authorList>
    </citation>
    <scope>NUCLEOTIDE SEQUENCE</scope>
    <source>
        <tissue evidence="1">Shoot tissue taken approximately 20 cm above the soil surface</tissue>
    </source>
</reference>
<dbReference type="EMBL" id="GBRH01281736">
    <property type="protein sequence ID" value="JAD16159.1"/>
    <property type="molecule type" value="Transcribed_RNA"/>
</dbReference>
<dbReference type="AlphaFoldDB" id="A0A0A8XQM3"/>
<evidence type="ECO:0000313" key="1">
    <source>
        <dbReference type="EMBL" id="JAD16159.1"/>
    </source>
</evidence>